<dbReference type="PANTHER" id="PTHR11086:SF18">
    <property type="entry name" value="DEOXYCYTIDYLATE DEAMINASE"/>
    <property type="match status" value="1"/>
</dbReference>
<dbReference type="Proteomes" id="UP000504624">
    <property type="component" value="Unplaced"/>
</dbReference>
<dbReference type="EC" id="3.5.4.12" evidence="4"/>
<proteinExistence type="predicted"/>
<evidence type="ECO:0000256" key="4">
    <source>
        <dbReference type="ARBA" id="ARBA00038938"/>
    </source>
</evidence>
<dbReference type="RefSeq" id="XP_017660089.1">
    <property type="nucleotide sequence ID" value="XM_017804600.1"/>
</dbReference>
<organism evidence="9 10">
    <name type="scientific">Lepidothrix coronata</name>
    <name type="common">blue-crowned manakin</name>
    <dbReference type="NCBI Taxonomy" id="321398"/>
    <lineage>
        <taxon>Eukaryota</taxon>
        <taxon>Metazoa</taxon>
        <taxon>Chordata</taxon>
        <taxon>Craniata</taxon>
        <taxon>Vertebrata</taxon>
        <taxon>Euteleostomi</taxon>
        <taxon>Archelosauria</taxon>
        <taxon>Archosauria</taxon>
        <taxon>Dinosauria</taxon>
        <taxon>Saurischia</taxon>
        <taxon>Theropoda</taxon>
        <taxon>Coelurosauria</taxon>
        <taxon>Aves</taxon>
        <taxon>Neognathae</taxon>
        <taxon>Neoaves</taxon>
        <taxon>Telluraves</taxon>
        <taxon>Australaves</taxon>
        <taxon>Passeriformes</taxon>
        <taxon>Pipridae</taxon>
        <taxon>Lepidothrix</taxon>
    </lineage>
</organism>
<dbReference type="InterPro" id="IPR016193">
    <property type="entry name" value="Cytidine_deaminase-like"/>
</dbReference>
<feature type="domain" description="CMP/dCMP-type deaminase" evidence="8">
    <location>
        <begin position="325"/>
        <end position="445"/>
    </location>
</feature>
<name>A0A6J0GFE0_9PASS</name>
<evidence type="ECO:0000256" key="7">
    <source>
        <dbReference type="SAM" id="MobiDB-lite"/>
    </source>
</evidence>
<dbReference type="Gene3D" id="3.40.140.10">
    <property type="entry name" value="Cytidine Deaminase, domain 2"/>
    <property type="match status" value="2"/>
</dbReference>
<dbReference type="Pfam" id="PF00383">
    <property type="entry name" value="dCMP_cyt_deam_1"/>
    <property type="match status" value="1"/>
</dbReference>
<dbReference type="InterPro" id="IPR015517">
    <property type="entry name" value="dCMP_deaminase-rel"/>
</dbReference>
<feature type="coiled-coil region" evidence="6">
    <location>
        <begin position="270"/>
        <end position="297"/>
    </location>
</feature>
<dbReference type="GeneID" id="108492351"/>
<keyword evidence="3" id="KW-0378">Hydrolase</keyword>
<dbReference type="GO" id="GO:0004132">
    <property type="term" value="F:dCMP deaminase activity"/>
    <property type="evidence" value="ECO:0007669"/>
    <property type="project" value="TreeGrafter"/>
</dbReference>
<comment type="cofactor">
    <cofactor evidence="1">
        <name>Zn(2+)</name>
        <dbReference type="ChEBI" id="CHEBI:29105"/>
    </cofactor>
</comment>
<dbReference type="InterPro" id="IPR002125">
    <property type="entry name" value="CMP_dCMP_dom"/>
</dbReference>
<keyword evidence="9" id="KW-1185">Reference proteome</keyword>
<reference evidence="10" key="1">
    <citation type="submission" date="2025-08" db="UniProtKB">
        <authorList>
            <consortium name="RefSeq"/>
        </authorList>
    </citation>
    <scope>IDENTIFICATION</scope>
</reference>
<feature type="compositionally biased region" description="Polar residues" evidence="7">
    <location>
        <begin position="64"/>
        <end position="73"/>
    </location>
</feature>
<dbReference type="SUPFAM" id="SSF53927">
    <property type="entry name" value="Cytidine deaminase-like"/>
    <property type="match status" value="2"/>
</dbReference>
<evidence type="ECO:0000256" key="5">
    <source>
        <dbReference type="ARBA" id="ARBA00041763"/>
    </source>
</evidence>
<protein>
    <recommendedName>
        <fullName evidence="5">dCMP deaminase</fullName>
        <ecNumber evidence="4">3.5.4.12</ecNumber>
    </recommendedName>
    <alternativeName>
        <fullName evidence="5">dCMP deaminase</fullName>
    </alternativeName>
</protein>
<dbReference type="PROSITE" id="PS51747">
    <property type="entry name" value="CYT_DCMP_DEAMINASES_2"/>
    <property type="match status" value="1"/>
</dbReference>
<evidence type="ECO:0000256" key="6">
    <source>
        <dbReference type="SAM" id="Coils"/>
    </source>
</evidence>
<feature type="region of interest" description="Disordered" evidence="7">
    <location>
        <begin position="62"/>
        <end position="88"/>
    </location>
</feature>
<dbReference type="GO" id="GO:0005737">
    <property type="term" value="C:cytoplasm"/>
    <property type="evidence" value="ECO:0007669"/>
    <property type="project" value="TreeGrafter"/>
</dbReference>
<evidence type="ECO:0000256" key="1">
    <source>
        <dbReference type="ARBA" id="ARBA00001947"/>
    </source>
</evidence>
<dbReference type="OrthoDB" id="6710946at2759"/>
<gene>
    <name evidence="10" type="primary">LOC108492351</name>
</gene>
<evidence type="ECO:0000259" key="8">
    <source>
        <dbReference type="PROSITE" id="PS51747"/>
    </source>
</evidence>
<evidence type="ECO:0000256" key="2">
    <source>
        <dbReference type="ARBA" id="ARBA00022727"/>
    </source>
</evidence>
<sequence>MATVSPSVNRSGIRLEKKDLYMFLARLMEESPECHAPSDEKDQKQIVEELKKNFDYHEWKQTKCETQPKSVPSDSEENGGTEGMNDEGPLAPYLKKEDLCMFLALHMENSPSESQKPPYTTGIVVCEASKPKRIIALGCSTEELHAVPKVLLRFPNALKGCEVYMSRMPCNNCATLLVQAQVSQVNYWPNFESEMTKRESLNDSVKHAQTIFTESYVVAAPNVPKIDSQKEMQILNSNKGVFSDDNLSPVTSVFDVTTMDIDGNILKYLNLEHLKKCQQKKDQLEEYKKNLTTAKNCFQTLARCKDEKIIILKLEEKKYIEMNNPKYTHAIQLCDLLASRSDNNNGVGTVIYKEDNIVALGYSGYPKGAMNSLFYKKADVDFDKHAVVCAEANSIIMSSERDLSNAELITTREPCDECLKLIWAKKTARVIWPLRKGNVGGVREG</sequence>
<keyword evidence="6" id="KW-0175">Coiled coil</keyword>
<dbReference type="AlphaFoldDB" id="A0A6J0GFE0"/>
<accession>A0A6J0GFE0</accession>
<keyword evidence="2" id="KW-0545">Nucleotide biosynthesis</keyword>
<evidence type="ECO:0000313" key="10">
    <source>
        <dbReference type="RefSeq" id="XP_017660089.1"/>
    </source>
</evidence>
<evidence type="ECO:0000313" key="9">
    <source>
        <dbReference type="Proteomes" id="UP000504624"/>
    </source>
</evidence>
<dbReference type="PANTHER" id="PTHR11086">
    <property type="entry name" value="DEOXYCYTIDYLATE DEAMINASE-RELATED"/>
    <property type="match status" value="1"/>
</dbReference>
<evidence type="ECO:0000256" key="3">
    <source>
        <dbReference type="ARBA" id="ARBA00022801"/>
    </source>
</evidence>